<accession>A0AA87LVZ3</accession>
<dbReference type="AlphaFoldDB" id="A0AA87LVZ3"/>
<name>A0AA87LVZ3_9BACL</name>
<comment type="caution">
    <text evidence="1">The sequence shown here is derived from an EMBL/GenBank/DDBJ whole genome shotgun (WGS) entry which is preliminary data.</text>
</comment>
<dbReference type="EMBL" id="AJYB01000013">
    <property type="protein sequence ID" value="EIM07665.1"/>
    <property type="molecule type" value="Genomic_DNA"/>
</dbReference>
<reference evidence="1 2" key="1">
    <citation type="journal article" date="2012" name="J. Bacteriol.">
        <title>Genome Sequence of the Antarctic Psychrophile Bacterium Planococcus antarcticus DSM 14505.</title>
        <authorList>
            <person name="Margolles A."/>
            <person name="Gueimonde M."/>
            <person name="Sanchez B."/>
        </authorList>
    </citation>
    <scope>NUCLEOTIDE SEQUENCE [LARGE SCALE GENOMIC DNA]</scope>
    <source>
        <strain evidence="1 2">DSM 14505</strain>
    </source>
</reference>
<evidence type="ECO:0000313" key="2">
    <source>
        <dbReference type="Proteomes" id="UP000004725"/>
    </source>
</evidence>
<sequence length="103" mass="12275">MIPLLNIFLLDFSQAFDFIAMFRNIRLIIIRLKPLFSIVPVLSKSVRQRIRMDVHFFRNVLVKPFLLQDFQDSVEFFIKCILTLYIFLVSAHENPPFRNLLMA</sequence>
<evidence type="ECO:0000313" key="1">
    <source>
        <dbReference type="EMBL" id="EIM07665.1"/>
    </source>
</evidence>
<organism evidence="1 2">
    <name type="scientific">Planococcus antarcticus DSM 14505</name>
    <dbReference type="NCBI Taxonomy" id="1185653"/>
    <lineage>
        <taxon>Bacteria</taxon>
        <taxon>Bacillati</taxon>
        <taxon>Bacillota</taxon>
        <taxon>Bacilli</taxon>
        <taxon>Bacillales</taxon>
        <taxon>Caryophanaceae</taxon>
        <taxon>Planococcus</taxon>
    </lineage>
</organism>
<gene>
    <name evidence="1" type="ORF">A1A1_04377</name>
</gene>
<protein>
    <submittedName>
        <fullName evidence="1">Uncharacterized protein</fullName>
    </submittedName>
</protein>
<dbReference type="Proteomes" id="UP000004725">
    <property type="component" value="Unassembled WGS sequence"/>
</dbReference>
<proteinExistence type="predicted"/>